<keyword evidence="3" id="KW-1185">Reference proteome</keyword>
<gene>
    <name evidence="2" type="ORF">GCM10017786_20450</name>
</gene>
<evidence type="ECO:0000256" key="1">
    <source>
        <dbReference type="ARBA" id="ARBA00006484"/>
    </source>
</evidence>
<dbReference type="Proteomes" id="UP000605897">
    <property type="component" value="Unassembled WGS sequence"/>
</dbReference>
<dbReference type="PANTHER" id="PTHR42760:SF40">
    <property type="entry name" value="3-OXOACYL-[ACYL-CARRIER-PROTEIN] REDUCTASE, CHLOROPLASTIC"/>
    <property type="match status" value="1"/>
</dbReference>
<dbReference type="SUPFAM" id="SSF51735">
    <property type="entry name" value="NAD(P)-binding Rossmann-fold domains"/>
    <property type="match status" value="1"/>
</dbReference>
<reference evidence="3" key="1">
    <citation type="journal article" date="2019" name="Int. J. Syst. Evol. Microbiol.">
        <title>The Global Catalogue of Microorganisms (GCM) 10K type strain sequencing project: providing services to taxonomists for standard genome sequencing and annotation.</title>
        <authorList>
            <consortium name="The Broad Institute Genomics Platform"/>
            <consortium name="The Broad Institute Genome Sequencing Center for Infectious Disease"/>
            <person name="Wu L."/>
            <person name="Ma J."/>
        </authorList>
    </citation>
    <scope>NUCLEOTIDE SEQUENCE [LARGE SCALE GENOMIC DNA]</scope>
    <source>
        <strain evidence="3">CGMCC 4.7677</strain>
    </source>
</reference>
<dbReference type="InterPro" id="IPR002347">
    <property type="entry name" value="SDR_fam"/>
</dbReference>
<comment type="similarity">
    <text evidence="1">Belongs to the short-chain dehydrogenases/reductases (SDR) family.</text>
</comment>
<dbReference type="Pfam" id="PF13561">
    <property type="entry name" value="adh_short_C2"/>
    <property type="match status" value="1"/>
</dbReference>
<dbReference type="PRINTS" id="PR00081">
    <property type="entry name" value="GDHRDH"/>
</dbReference>
<name>A0ABQ3IQK1_9PSEU</name>
<dbReference type="InterPro" id="IPR020904">
    <property type="entry name" value="Sc_DH/Rdtase_CS"/>
</dbReference>
<dbReference type="EMBL" id="BNAU01000002">
    <property type="protein sequence ID" value="GHE88368.1"/>
    <property type="molecule type" value="Genomic_DNA"/>
</dbReference>
<accession>A0ABQ3IQK1</accession>
<dbReference type="PROSITE" id="PS00061">
    <property type="entry name" value="ADH_SHORT"/>
    <property type="match status" value="1"/>
</dbReference>
<dbReference type="PRINTS" id="PR00080">
    <property type="entry name" value="SDRFAMILY"/>
</dbReference>
<dbReference type="PANTHER" id="PTHR42760">
    <property type="entry name" value="SHORT-CHAIN DEHYDROGENASES/REDUCTASES FAMILY MEMBER"/>
    <property type="match status" value="1"/>
</dbReference>
<dbReference type="Gene3D" id="3.40.50.720">
    <property type="entry name" value="NAD(P)-binding Rossmann-like Domain"/>
    <property type="match status" value="1"/>
</dbReference>
<organism evidence="2 3">
    <name type="scientific">Amycolatopsis deserti</name>
    <dbReference type="NCBI Taxonomy" id="185696"/>
    <lineage>
        <taxon>Bacteria</taxon>
        <taxon>Bacillati</taxon>
        <taxon>Actinomycetota</taxon>
        <taxon>Actinomycetes</taxon>
        <taxon>Pseudonocardiales</taxon>
        <taxon>Pseudonocardiaceae</taxon>
        <taxon>Amycolatopsis</taxon>
    </lineage>
</organism>
<evidence type="ECO:0000313" key="2">
    <source>
        <dbReference type="EMBL" id="GHE88368.1"/>
    </source>
</evidence>
<comment type="caution">
    <text evidence="2">The sequence shown here is derived from an EMBL/GenBank/DDBJ whole genome shotgun (WGS) entry which is preliminary data.</text>
</comment>
<dbReference type="InterPro" id="IPR036291">
    <property type="entry name" value="NAD(P)-bd_dom_sf"/>
</dbReference>
<proteinExistence type="inferred from homology"/>
<evidence type="ECO:0000313" key="3">
    <source>
        <dbReference type="Proteomes" id="UP000605897"/>
    </source>
</evidence>
<sequence>MTGERVALVTGASRGIGAGIAQQLLDRGLRVAGTYRTGGELVEKLAAVHPDRVLPVPFDLAAPEGAGAAIEQVTGQWGRLDTLVLNAAVWHGGKLAKIDLDDWWQVVEANLRSTAALVQAAIPWLTRGASPSPGVVLVGSAVGSVGFPGDTAYASAKAAAVGFARSLAKELAPKGVRVNVLAPGFVDTDMTSAIPDAARARIADATLLGRFGTVEEIARAAVFLAEDATFCTGAVLAADGGWTL</sequence>
<protein>
    <submittedName>
        <fullName evidence="2">3-oxoacyl-ACP reductase</fullName>
    </submittedName>
</protein>